<sequence length="54" mass="6086">MRHKLQNQPTLEESSAKLQEMPPSPSSSARRTSKAHGTINKHFQVEADARLRMA</sequence>
<evidence type="ECO:0000313" key="1">
    <source>
        <dbReference type="EMBL" id="KAK1139561.1"/>
    </source>
</evidence>
<gene>
    <name evidence="1" type="ORF">N8T08_000634</name>
</gene>
<dbReference type="Proteomes" id="UP001177260">
    <property type="component" value="Unassembled WGS sequence"/>
</dbReference>
<comment type="caution">
    <text evidence="1">The sequence shown here is derived from an EMBL/GenBank/DDBJ whole genome shotgun (WGS) entry which is preliminary data.</text>
</comment>
<evidence type="ECO:0000313" key="2">
    <source>
        <dbReference type="Proteomes" id="UP001177260"/>
    </source>
</evidence>
<accession>A0ACC3APG8</accession>
<proteinExistence type="predicted"/>
<reference evidence="1 2" key="1">
    <citation type="journal article" date="2023" name="ACS Omega">
        <title>Identification of the Neoaspergillic Acid Biosynthesis Gene Cluster by Establishing an In Vitro CRISPR-Ribonucleoprotein Genetic System in Aspergillus melleus.</title>
        <authorList>
            <person name="Yuan B."/>
            <person name="Grau M.F."/>
            <person name="Murata R.M."/>
            <person name="Torok T."/>
            <person name="Venkateswaran K."/>
            <person name="Stajich J.E."/>
            <person name="Wang C.C.C."/>
        </authorList>
    </citation>
    <scope>NUCLEOTIDE SEQUENCE [LARGE SCALE GENOMIC DNA]</scope>
    <source>
        <strain evidence="1 2">IMV 1140</strain>
    </source>
</reference>
<organism evidence="1 2">
    <name type="scientific">Aspergillus melleus</name>
    <dbReference type="NCBI Taxonomy" id="138277"/>
    <lineage>
        <taxon>Eukaryota</taxon>
        <taxon>Fungi</taxon>
        <taxon>Dikarya</taxon>
        <taxon>Ascomycota</taxon>
        <taxon>Pezizomycotina</taxon>
        <taxon>Eurotiomycetes</taxon>
        <taxon>Eurotiomycetidae</taxon>
        <taxon>Eurotiales</taxon>
        <taxon>Aspergillaceae</taxon>
        <taxon>Aspergillus</taxon>
        <taxon>Aspergillus subgen. Circumdati</taxon>
    </lineage>
</organism>
<keyword evidence="2" id="KW-1185">Reference proteome</keyword>
<name>A0ACC3APG8_9EURO</name>
<protein>
    <submittedName>
        <fullName evidence="1">Uncharacterized protein</fullName>
    </submittedName>
</protein>
<dbReference type="EMBL" id="JAOPJF010000104">
    <property type="protein sequence ID" value="KAK1139561.1"/>
    <property type="molecule type" value="Genomic_DNA"/>
</dbReference>